<organism evidence="1">
    <name type="scientific">viral metagenome</name>
    <dbReference type="NCBI Taxonomy" id="1070528"/>
    <lineage>
        <taxon>unclassified sequences</taxon>
        <taxon>metagenomes</taxon>
        <taxon>organismal metagenomes</taxon>
    </lineage>
</organism>
<reference evidence="1" key="1">
    <citation type="journal article" date="2020" name="Nature">
        <title>Giant virus diversity and host interactions through global metagenomics.</title>
        <authorList>
            <person name="Schulz F."/>
            <person name="Roux S."/>
            <person name="Paez-Espino D."/>
            <person name="Jungbluth S."/>
            <person name="Walsh D.A."/>
            <person name="Denef V.J."/>
            <person name="McMahon K.D."/>
            <person name="Konstantinidis K.T."/>
            <person name="Eloe-Fadrosh E.A."/>
            <person name="Kyrpides N.C."/>
            <person name="Woyke T."/>
        </authorList>
    </citation>
    <scope>NUCLEOTIDE SEQUENCE</scope>
    <source>
        <strain evidence="1">GVMAG-S-3300010158-109</strain>
    </source>
</reference>
<name>A0A6C0KGH8_9ZZZZ</name>
<dbReference type="EMBL" id="MN740868">
    <property type="protein sequence ID" value="QHU15780.1"/>
    <property type="molecule type" value="Genomic_DNA"/>
</dbReference>
<sequence>MPPLRRDVIYPIFLKCLPFVEDEFWKETFEELSYGNCYQGSYLSKGFLCCNVKGKEFIYKFLDKEPQRIYNDISKLLKEKLNIMSKNDRKILIHEFEELEQHLKILKQTEWNDIKKKSVKDILFQNYLIKHKKENELRDSQIRCLYHTINLGMMLKSIKNTDIVYHDGEIFEIKGITFAKGKYKIDIDIYSGLDEEVSKVSEKKDEKLLRHL</sequence>
<accession>A0A6C0KGH8</accession>
<evidence type="ECO:0000313" key="1">
    <source>
        <dbReference type="EMBL" id="QHU15780.1"/>
    </source>
</evidence>
<proteinExistence type="predicted"/>
<dbReference type="AlphaFoldDB" id="A0A6C0KGH8"/>
<protein>
    <submittedName>
        <fullName evidence="1">Uncharacterized protein</fullName>
    </submittedName>
</protein>